<dbReference type="STRING" id="1287680.R1GDF3"/>
<evidence type="ECO:0000259" key="3">
    <source>
        <dbReference type="Pfam" id="PF00170"/>
    </source>
</evidence>
<sequence length="162" mass="19627">MAMAAQEMESRPINKRKRPDVRKKNTRFEIPPERSLLNIDQLIAQSTNEEEIKELKQQKRLLRNRQAALDSRQRKEKITEELEKEKKLWTERIFQRKDDLQSMRPQVEAAMHGKEHWHRQQLEAKQPIEIQQWQKEEIVRFHALATDEIRKEISILTDRLRS</sequence>
<dbReference type="Pfam" id="PF00170">
    <property type="entry name" value="bZIP_1"/>
    <property type="match status" value="1"/>
</dbReference>
<dbReference type="EMBL" id="KB916773">
    <property type="protein sequence ID" value="EOD43929.1"/>
    <property type="molecule type" value="Genomic_DNA"/>
</dbReference>
<dbReference type="InterPro" id="IPR046347">
    <property type="entry name" value="bZIP_sf"/>
</dbReference>
<dbReference type="Gene3D" id="1.20.5.170">
    <property type="match status" value="1"/>
</dbReference>
<dbReference type="OMA" id="TERIFQR"/>
<dbReference type="KEGG" id="npa:UCRNP2_9356"/>
<name>R1GDF3_BOTPV</name>
<evidence type="ECO:0000313" key="4">
    <source>
        <dbReference type="EMBL" id="EOD43929.1"/>
    </source>
</evidence>
<dbReference type="InterPro" id="IPR004827">
    <property type="entry name" value="bZIP"/>
</dbReference>
<dbReference type="SUPFAM" id="SSF57959">
    <property type="entry name" value="Leucine zipper domain"/>
    <property type="match status" value="1"/>
</dbReference>
<feature type="region of interest" description="Disordered" evidence="2">
    <location>
        <begin position="1"/>
        <end position="30"/>
    </location>
</feature>
<feature type="domain" description="BZIP" evidence="3">
    <location>
        <begin position="53"/>
        <end position="88"/>
    </location>
</feature>
<dbReference type="eggNOG" id="ENOG502QVAF">
    <property type="taxonomic scope" value="Eukaryota"/>
</dbReference>
<accession>R1GDF3</accession>
<reference evidence="5" key="1">
    <citation type="journal article" date="2013" name="Genome Announc.">
        <title>Draft genome sequence of Neofusicoccum parvum isolate UCR-NP2, a fungal vascular pathogen associated with grapevine cankers.</title>
        <authorList>
            <person name="Blanco-Ulate B."/>
            <person name="Rolshausen P."/>
            <person name="Cantu D."/>
        </authorList>
    </citation>
    <scope>NUCLEOTIDE SEQUENCE [LARGE SCALE GENOMIC DNA]</scope>
    <source>
        <strain evidence="5">UCR-NP2</strain>
    </source>
</reference>
<dbReference type="HOGENOM" id="CLU_1635144_0_0_1"/>
<dbReference type="Proteomes" id="UP000013521">
    <property type="component" value="Unassembled WGS sequence"/>
</dbReference>
<organism evidence="4 5">
    <name type="scientific">Botryosphaeria parva (strain UCR-NP2)</name>
    <name type="common">Grapevine canker fungus</name>
    <name type="synonym">Neofusicoccum parvum</name>
    <dbReference type="NCBI Taxonomy" id="1287680"/>
    <lineage>
        <taxon>Eukaryota</taxon>
        <taxon>Fungi</taxon>
        <taxon>Dikarya</taxon>
        <taxon>Ascomycota</taxon>
        <taxon>Pezizomycotina</taxon>
        <taxon>Dothideomycetes</taxon>
        <taxon>Dothideomycetes incertae sedis</taxon>
        <taxon>Botryosphaeriales</taxon>
        <taxon>Botryosphaeriaceae</taxon>
        <taxon>Neofusicoccum</taxon>
    </lineage>
</organism>
<dbReference type="AlphaFoldDB" id="R1GDF3"/>
<dbReference type="GO" id="GO:0003700">
    <property type="term" value="F:DNA-binding transcription factor activity"/>
    <property type="evidence" value="ECO:0007669"/>
    <property type="project" value="InterPro"/>
</dbReference>
<evidence type="ECO:0000256" key="2">
    <source>
        <dbReference type="SAM" id="MobiDB-lite"/>
    </source>
</evidence>
<proteinExistence type="predicted"/>
<evidence type="ECO:0000313" key="5">
    <source>
        <dbReference type="Proteomes" id="UP000013521"/>
    </source>
</evidence>
<gene>
    <name evidence="4" type="ORF">UCRNP2_9356</name>
</gene>
<dbReference type="OrthoDB" id="3945479at2759"/>
<evidence type="ECO:0000256" key="1">
    <source>
        <dbReference type="SAM" id="Coils"/>
    </source>
</evidence>
<feature type="coiled-coil region" evidence="1">
    <location>
        <begin position="45"/>
        <end position="92"/>
    </location>
</feature>
<keyword evidence="1" id="KW-0175">Coiled coil</keyword>
<protein>
    <submittedName>
        <fullName evidence="4">Putative bzip transcription protein</fullName>
    </submittedName>
</protein>